<organism evidence="1 2">
    <name type="scientific">Forsythia ovata</name>
    <dbReference type="NCBI Taxonomy" id="205694"/>
    <lineage>
        <taxon>Eukaryota</taxon>
        <taxon>Viridiplantae</taxon>
        <taxon>Streptophyta</taxon>
        <taxon>Embryophyta</taxon>
        <taxon>Tracheophyta</taxon>
        <taxon>Spermatophyta</taxon>
        <taxon>Magnoliopsida</taxon>
        <taxon>eudicotyledons</taxon>
        <taxon>Gunneridae</taxon>
        <taxon>Pentapetalae</taxon>
        <taxon>asterids</taxon>
        <taxon>lamiids</taxon>
        <taxon>Lamiales</taxon>
        <taxon>Oleaceae</taxon>
        <taxon>Forsythieae</taxon>
        <taxon>Forsythia</taxon>
    </lineage>
</organism>
<reference evidence="2" key="1">
    <citation type="submission" date="2024-07" db="EMBL/GenBank/DDBJ databases">
        <title>Two chromosome-level genome assemblies of Korean endemic species Abeliophyllum distichum and Forsythia ovata (Oleaceae).</title>
        <authorList>
            <person name="Jang H."/>
        </authorList>
    </citation>
    <scope>NUCLEOTIDE SEQUENCE [LARGE SCALE GENOMIC DNA]</scope>
</reference>
<keyword evidence="2" id="KW-1185">Reference proteome</keyword>
<protein>
    <submittedName>
        <fullName evidence="1">Uncharacterized protein</fullName>
    </submittedName>
</protein>
<dbReference type="Proteomes" id="UP001604277">
    <property type="component" value="Unassembled WGS sequence"/>
</dbReference>
<comment type="caution">
    <text evidence="1">The sequence shown here is derived from an EMBL/GenBank/DDBJ whole genome shotgun (WGS) entry which is preliminary data.</text>
</comment>
<sequence length="102" mass="11647">MHLQQSWILSCSLHQNILSSPLTKDVVFQHVFCKGGVGLVPTPELGGVIPSEVYILWTSSTCIIERNLQKSNVDDWQWKEKVLKVQELNVFLKEQRIKIGKS</sequence>
<gene>
    <name evidence="1" type="ORF">Fot_29202</name>
</gene>
<proteinExistence type="predicted"/>
<dbReference type="AlphaFoldDB" id="A0ABD1TR86"/>
<evidence type="ECO:0000313" key="2">
    <source>
        <dbReference type="Proteomes" id="UP001604277"/>
    </source>
</evidence>
<name>A0ABD1TR86_9LAMI</name>
<dbReference type="EMBL" id="JBFOLJ010000008">
    <property type="protein sequence ID" value="KAL2515231.1"/>
    <property type="molecule type" value="Genomic_DNA"/>
</dbReference>
<accession>A0ABD1TR86</accession>
<evidence type="ECO:0000313" key="1">
    <source>
        <dbReference type="EMBL" id="KAL2515231.1"/>
    </source>
</evidence>